<evidence type="ECO:0000313" key="3">
    <source>
        <dbReference type="Proteomes" id="UP001152795"/>
    </source>
</evidence>
<protein>
    <submittedName>
        <fullName evidence="2">Uncharacterized protein</fullName>
    </submittedName>
</protein>
<dbReference type="Proteomes" id="UP001152795">
    <property type="component" value="Unassembled WGS sequence"/>
</dbReference>
<reference evidence="2" key="1">
    <citation type="submission" date="2020-04" db="EMBL/GenBank/DDBJ databases">
        <authorList>
            <person name="Alioto T."/>
            <person name="Alioto T."/>
            <person name="Gomez Garrido J."/>
        </authorList>
    </citation>
    <scope>NUCLEOTIDE SEQUENCE</scope>
    <source>
        <strain evidence="2">A484AB</strain>
    </source>
</reference>
<gene>
    <name evidence="2" type="ORF">PACLA_8A012249</name>
</gene>
<keyword evidence="3" id="KW-1185">Reference proteome</keyword>
<feature type="region of interest" description="Disordered" evidence="1">
    <location>
        <begin position="127"/>
        <end position="170"/>
    </location>
</feature>
<proteinExistence type="predicted"/>
<evidence type="ECO:0000256" key="1">
    <source>
        <dbReference type="SAM" id="MobiDB-lite"/>
    </source>
</evidence>
<dbReference type="Gene3D" id="3.40.1310.20">
    <property type="match status" value="1"/>
</dbReference>
<accession>A0A7D9DZI7</accession>
<dbReference type="AlphaFoldDB" id="A0A7D9DZI7"/>
<dbReference type="InterPro" id="IPR027417">
    <property type="entry name" value="P-loop_NTPase"/>
</dbReference>
<sequence>MDDFQSKQLANPRNSRRTCLVTYSQADLNKFPSRESFGQMLEEQFNTGTGKAKVSHWACCLEEHQDKGVHYHVSLKLTAPKKWLKIKNDIIKKHNVTVHFSDNHDNYIAAYRYVCKTDDHVVHSIGHPDLSEVGSPKTKNSTKAYRESRKRAHKLGEEKDTMPCKQKSSRPKRLTNVEVSDFLVKHKIKRDTELFAVAKVRKDQGQMDMANFILSKSSSVLNELIDKTWKMQTANEDLQRKKKSRMEILCERLSEDCSPGCDKLWLECAIEVLRNNKIHPFVYAAAIRDLLINGRGKFRNLMIIGPANCGKTFMFKPLSSIYNVFSKPANDKYAWVGADSAEVIVLQDFRWSHEMIPWSDLLLLLEGETVKLPAPKNQFFSDVVIEKDTPIFATSKSRIAYAGKFHSSDERETEMMAIRWKVIEFKHQIPESEQKQVSQCVRCFSELALLGEEDI</sequence>
<comment type="caution">
    <text evidence="2">The sequence shown here is derived from an EMBL/GenBank/DDBJ whole genome shotgun (WGS) entry which is preliminary data.</text>
</comment>
<dbReference type="Gene3D" id="3.40.50.300">
    <property type="entry name" value="P-loop containing nucleotide triphosphate hydrolases"/>
    <property type="match status" value="1"/>
</dbReference>
<organism evidence="2 3">
    <name type="scientific">Paramuricea clavata</name>
    <name type="common">Red gorgonian</name>
    <name type="synonym">Violescent sea-whip</name>
    <dbReference type="NCBI Taxonomy" id="317549"/>
    <lineage>
        <taxon>Eukaryota</taxon>
        <taxon>Metazoa</taxon>
        <taxon>Cnidaria</taxon>
        <taxon>Anthozoa</taxon>
        <taxon>Octocorallia</taxon>
        <taxon>Malacalcyonacea</taxon>
        <taxon>Plexauridae</taxon>
        <taxon>Paramuricea</taxon>
    </lineage>
</organism>
<dbReference type="SUPFAM" id="SSF52540">
    <property type="entry name" value="P-loop containing nucleoside triphosphate hydrolases"/>
    <property type="match status" value="1"/>
</dbReference>
<name>A0A7D9DZI7_PARCT</name>
<dbReference type="EMBL" id="CACRXK020002989">
    <property type="protein sequence ID" value="CAB3996967.1"/>
    <property type="molecule type" value="Genomic_DNA"/>
</dbReference>
<evidence type="ECO:0000313" key="2">
    <source>
        <dbReference type="EMBL" id="CAB3996967.1"/>
    </source>
</evidence>